<dbReference type="InterPro" id="IPR017871">
    <property type="entry name" value="ABC_transporter-like_CS"/>
</dbReference>
<feature type="transmembrane region" description="Helical" evidence="7">
    <location>
        <begin position="129"/>
        <end position="149"/>
    </location>
</feature>
<dbReference type="Gene3D" id="3.40.50.300">
    <property type="entry name" value="P-loop containing nucleotide triphosphate hydrolases"/>
    <property type="match status" value="1"/>
</dbReference>
<evidence type="ECO:0000256" key="5">
    <source>
        <dbReference type="ARBA" id="ARBA00022989"/>
    </source>
</evidence>
<accession>A0ABX7S5Z0</accession>
<feature type="transmembrane region" description="Helical" evidence="7">
    <location>
        <begin position="12"/>
        <end position="30"/>
    </location>
</feature>
<dbReference type="CDD" id="cd18541">
    <property type="entry name" value="ABC_6TM_TmrB_like"/>
    <property type="match status" value="1"/>
</dbReference>
<evidence type="ECO:0000256" key="1">
    <source>
        <dbReference type="ARBA" id="ARBA00004651"/>
    </source>
</evidence>
<dbReference type="SUPFAM" id="SSF52540">
    <property type="entry name" value="P-loop containing nucleoside triphosphate hydrolases"/>
    <property type="match status" value="1"/>
</dbReference>
<dbReference type="SMART" id="SM00382">
    <property type="entry name" value="AAA"/>
    <property type="match status" value="1"/>
</dbReference>
<dbReference type="PANTHER" id="PTHR43394:SF1">
    <property type="entry name" value="ATP-BINDING CASSETTE SUB-FAMILY B MEMBER 10, MITOCHONDRIAL"/>
    <property type="match status" value="1"/>
</dbReference>
<dbReference type="PANTHER" id="PTHR43394">
    <property type="entry name" value="ATP-DEPENDENT PERMEASE MDL1, MITOCHONDRIAL"/>
    <property type="match status" value="1"/>
</dbReference>
<dbReference type="SUPFAM" id="SSF90123">
    <property type="entry name" value="ABC transporter transmembrane region"/>
    <property type="match status" value="1"/>
</dbReference>
<dbReference type="InterPro" id="IPR036640">
    <property type="entry name" value="ABC1_TM_sf"/>
</dbReference>
<evidence type="ECO:0000259" key="9">
    <source>
        <dbReference type="PROSITE" id="PS50929"/>
    </source>
</evidence>
<dbReference type="GO" id="GO:0005524">
    <property type="term" value="F:ATP binding"/>
    <property type="evidence" value="ECO:0007669"/>
    <property type="project" value="UniProtKB-KW"/>
</dbReference>
<proteinExistence type="predicted"/>
<dbReference type="Pfam" id="PF00005">
    <property type="entry name" value="ABC_tran"/>
    <property type="match status" value="1"/>
</dbReference>
<evidence type="ECO:0000313" key="10">
    <source>
        <dbReference type="EMBL" id="QTA37991.1"/>
    </source>
</evidence>
<evidence type="ECO:0000313" key="11">
    <source>
        <dbReference type="Proteomes" id="UP000671862"/>
    </source>
</evidence>
<evidence type="ECO:0000256" key="7">
    <source>
        <dbReference type="SAM" id="Phobius"/>
    </source>
</evidence>
<feature type="domain" description="ABC transporter" evidence="8">
    <location>
        <begin position="331"/>
        <end position="566"/>
    </location>
</feature>
<comment type="subcellular location">
    <subcellularLocation>
        <location evidence="1">Cell membrane</location>
        <topology evidence="1">Multi-pass membrane protein</topology>
    </subcellularLocation>
</comment>
<gene>
    <name evidence="10" type="ORF">JYK00_00090</name>
</gene>
<keyword evidence="2 7" id="KW-0812">Transmembrane</keyword>
<keyword evidence="11" id="KW-1185">Reference proteome</keyword>
<evidence type="ECO:0000259" key="8">
    <source>
        <dbReference type="PROSITE" id="PS50893"/>
    </source>
</evidence>
<organism evidence="10 11">
    <name type="scientific">Thermosipho ferrireducens</name>
    <dbReference type="NCBI Taxonomy" id="2571116"/>
    <lineage>
        <taxon>Bacteria</taxon>
        <taxon>Thermotogati</taxon>
        <taxon>Thermotogota</taxon>
        <taxon>Thermotogae</taxon>
        <taxon>Thermotogales</taxon>
        <taxon>Fervidobacteriaceae</taxon>
        <taxon>Thermosipho</taxon>
    </lineage>
</organism>
<dbReference type="Pfam" id="PF00664">
    <property type="entry name" value="ABC_membrane"/>
    <property type="match status" value="1"/>
</dbReference>
<dbReference type="Proteomes" id="UP000671862">
    <property type="component" value="Chromosome"/>
</dbReference>
<feature type="transmembrane region" description="Helical" evidence="7">
    <location>
        <begin position="50"/>
        <end position="72"/>
    </location>
</feature>
<keyword evidence="6 7" id="KW-0472">Membrane</keyword>
<dbReference type="InterPro" id="IPR027417">
    <property type="entry name" value="P-loop_NTPase"/>
</dbReference>
<dbReference type="PROSITE" id="PS50929">
    <property type="entry name" value="ABC_TM1F"/>
    <property type="match status" value="1"/>
</dbReference>
<dbReference type="RefSeq" id="WP_207566712.1">
    <property type="nucleotide sequence ID" value="NZ_CP071446.1"/>
</dbReference>
<keyword evidence="4 10" id="KW-0067">ATP-binding</keyword>
<dbReference type="PROSITE" id="PS50893">
    <property type="entry name" value="ABC_TRANSPORTER_2"/>
    <property type="match status" value="1"/>
</dbReference>
<dbReference type="InterPro" id="IPR011527">
    <property type="entry name" value="ABC1_TM_dom"/>
</dbReference>
<evidence type="ECO:0000256" key="6">
    <source>
        <dbReference type="ARBA" id="ARBA00023136"/>
    </source>
</evidence>
<feature type="transmembrane region" description="Helical" evidence="7">
    <location>
        <begin position="269"/>
        <end position="292"/>
    </location>
</feature>
<dbReference type="EMBL" id="CP071446">
    <property type="protein sequence ID" value="QTA37991.1"/>
    <property type="molecule type" value="Genomic_DNA"/>
</dbReference>
<dbReference type="Gene3D" id="1.20.1560.10">
    <property type="entry name" value="ABC transporter type 1, transmembrane domain"/>
    <property type="match status" value="1"/>
</dbReference>
<evidence type="ECO:0000256" key="2">
    <source>
        <dbReference type="ARBA" id="ARBA00022692"/>
    </source>
</evidence>
<feature type="transmembrane region" description="Helical" evidence="7">
    <location>
        <begin position="235"/>
        <end position="257"/>
    </location>
</feature>
<dbReference type="PROSITE" id="PS00211">
    <property type="entry name" value="ABC_TRANSPORTER_1"/>
    <property type="match status" value="1"/>
</dbReference>
<name>A0ABX7S5Z0_9BACT</name>
<feature type="transmembrane region" description="Helical" evidence="7">
    <location>
        <begin position="155"/>
        <end position="178"/>
    </location>
</feature>
<keyword evidence="5 7" id="KW-1133">Transmembrane helix</keyword>
<dbReference type="InterPro" id="IPR003593">
    <property type="entry name" value="AAA+_ATPase"/>
</dbReference>
<evidence type="ECO:0000256" key="3">
    <source>
        <dbReference type="ARBA" id="ARBA00022741"/>
    </source>
</evidence>
<keyword evidence="3" id="KW-0547">Nucleotide-binding</keyword>
<sequence>MIKDFLKRRWPFYLAGIIMLIIVDTLQLLIPRFISKAVDTLNTSTPDISLIAILSWSIVGVALGMFLSRFFWRFFIIGSSRKFVYEARNYLYKKILSLDMSFFDKNRSGDLMAHFTNDMNNVERMLGPGIVLMVDALFMSSITLFFMATTVGWRLTFIALIPLPFIIVISASFGKFIFTRSKTVQDTFSDMSGFIEESIDGIRIVKTFSILPKFEKIFSTKANNNFKANISLIKLWGVMWPSIHFISSLAYFLAIVYGGPMVIKGTVSLGAFIAFNSYIGMIVWPLTAYGWVINMIQRGRASYARIRKILETPPLVTEPEEPVEIKSIDSIKIENLNFSYPFTERLVLKDVSMEIKSGQLVGIVGTVGSGKSTLVKIISKFYPVGKGHLFINGIDINYIPSDIVRTKISYVPQETFLFSTSVEENIAFGMEDYNEELVEAYASLSAVDKDIKQFPEGYKTVVGERGVSLSGGQKQRVTIARALMRNADVYIFDDCLSAVDPETEEKIISSLRNTMKDKTMIIITHRLKVLRNANIIYVLDEGKIVEKGSHEELLSKGGLYAQMYRKQMIEEELEETN</sequence>
<feature type="domain" description="ABC transmembrane type-1" evidence="9">
    <location>
        <begin position="14"/>
        <end position="298"/>
    </location>
</feature>
<protein>
    <submittedName>
        <fullName evidence="10">ABC transporter ATP-binding protein</fullName>
    </submittedName>
</protein>
<dbReference type="InterPro" id="IPR039421">
    <property type="entry name" value="Type_1_exporter"/>
</dbReference>
<dbReference type="InterPro" id="IPR003439">
    <property type="entry name" value="ABC_transporter-like_ATP-bd"/>
</dbReference>
<evidence type="ECO:0000256" key="4">
    <source>
        <dbReference type="ARBA" id="ARBA00022840"/>
    </source>
</evidence>
<reference evidence="10 11" key="1">
    <citation type="submission" date="2021-03" db="EMBL/GenBank/DDBJ databases">
        <title>Thermosipho ferrireducens sp.nov., an anaerobic thermophilic iron-reducing bacterium isolated from a deep-sea hydrothermal sulfide deposits.</title>
        <authorList>
            <person name="Zeng X."/>
            <person name="Chen Y."/>
            <person name="Shao Z."/>
        </authorList>
    </citation>
    <scope>NUCLEOTIDE SEQUENCE [LARGE SCALE GENOMIC DNA]</scope>
    <source>
        <strain evidence="10 11">JL129W03</strain>
    </source>
</reference>